<gene>
    <name evidence="2" type="ORF">QFZ22_002193</name>
</gene>
<proteinExistence type="predicted"/>
<dbReference type="Proteomes" id="UP001234216">
    <property type="component" value="Unassembled WGS sequence"/>
</dbReference>
<evidence type="ECO:0000256" key="1">
    <source>
        <dbReference type="SAM" id="SignalP"/>
    </source>
</evidence>
<keyword evidence="1" id="KW-0732">Signal</keyword>
<comment type="caution">
    <text evidence="2">The sequence shown here is derived from an EMBL/GenBank/DDBJ whole genome shotgun (WGS) entry which is preliminary data.</text>
</comment>
<reference evidence="2" key="1">
    <citation type="submission" date="2023-07" db="EMBL/GenBank/DDBJ databases">
        <title>Comparative genomics of wheat-associated soil bacteria to identify genetic determinants of phenazine resistance.</title>
        <authorList>
            <person name="Mouncey N."/>
        </authorList>
    </citation>
    <scope>NUCLEOTIDE SEQUENCE</scope>
    <source>
        <strain evidence="2">V4I22</strain>
    </source>
</reference>
<accession>A0AAW8F8Q8</accession>
<name>A0AAW8F8Q8_9ACTN</name>
<sequence>MRNALRIGTLTLLVLFGPALAGCGSVGERRSDAESAAAGFERLLRADDPNGLCEALAPETRSELEESEEASCERTIASQKIPVGGTTHRVDLYGRQARIVLDTDTLFLSLFPDGWKVVAAGCTPRPGRPYQCTLQGG</sequence>
<dbReference type="AlphaFoldDB" id="A0AAW8F8Q8"/>
<dbReference type="RefSeq" id="WP_306973791.1">
    <property type="nucleotide sequence ID" value="NZ_JAUSZV010000005.1"/>
</dbReference>
<evidence type="ECO:0000313" key="3">
    <source>
        <dbReference type="Proteomes" id="UP001234216"/>
    </source>
</evidence>
<evidence type="ECO:0000313" key="2">
    <source>
        <dbReference type="EMBL" id="MDQ0906208.1"/>
    </source>
</evidence>
<feature type="chain" id="PRO_5043801728" description="Lipoprotein" evidence="1">
    <location>
        <begin position="22"/>
        <end position="137"/>
    </location>
</feature>
<dbReference type="PROSITE" id="PS51257">
    <property type="entry name" value="PROKAR_LIPOPROTEIN"/>
    <property type="match status" value="1"/>
</dbReference>
<feature type="signal peptide" evidence="1">
    <location>
        <begin position="1"/>
        <end position="21"/>
    </location>
</feature>
<organism evidence="2 3">
    <name type="scientific">Streptomyces canus</name>
    <dbReference type="NCBI Taxonomy" id="58343"/>
    <lineage>
        <taxon>Bacteria</taxon>
        <taxon>Bacillati</taxon>
        <taxon>Actinomycetota</taxon>
        <taxon>Actinomycetes</taxon>
        <taxon>Kitasatosporales</taxon>
        <taxon>Streptomycetaceae</taxon>
        <taxon>Streptomyces</taxon>
        <taxon>Streptomyces aurantiacus group</taxon>
    </lineage>
</organism>
<dbReference type="EMBL" id="JAUSZV010000005">
    <property type="protein sequence ID" value="MDQ0906208.1"/>
    <property type="molecule type" value="Genomic_DNA"/>
</dbReference>
<protein>
    <recommendedName>
        <fullName evidence="4">Lipoprotein</fullName>
    </recommendedName>
</protein>
<evidence type="ECO:0008006" key="4">
    <source>
        <dbReference type="Google" id="ProtNLM"/>
    </source>
</evidence>